<proteinExistence type="inferred from homology"/>
<dbReference type="GO" id="GO:0006313">
    <property type="term" value="P:DNA transposition"/>
    <property type="evidence" value="ECO:0007669"/>
    <property type="project" value="UniProtKB-UniRule"/>
</dbReference>
<dbReference type="Proteomes" id="UP000558284">
    <property type="component" value="Unassembled WGS sequence"/>
</dbReference>
<evidence type="ECO:0000256" key="2">
    <source>
        <dbReference type="ARBA" id="ARBA00010961"/>
    </source>
</evidence>
<comment type="similarity">
    <text evidence="2 6">Belongs to the transposase mutator family.</text>
</comment>
<evidence type="ECO:0000256" key="1">
    <source>
        <dbReference type="ARBA" id="ARBA00002190"/>
    </source>
</evidence>
<dbReference type="AlphaFoldDB" id="A0A838BH76"/>
<dbReference type="InterPro" id="IPR001207">
    <property type="entry name" value="Transposase_mutator"/>
</dbReference>
<comment type="function">
    <text evidence="1 6">Required for the transposition of the insertion element.</text>
</comment>
<evidence type="ECO:0000256" key="3">
    <source>
        <dbReference type="ARBA" id="ARBA00022578"/>
    </source>
</evidence>
<keyword evidence="3 6" id="KW-0815">Transposition</keyword>
<accession>A0A838BH76</accession>
<keyword evidence="5 6" id="KW-0233">DNA recombination</keyword>
<name>A0A838BH76_9HYPH</name>
<evidence type="ECO:0000256" key="5">
    <source>
        <dbReference type="ARBA" id="ARBA00023172"/>
    </source>
</evidence>
<organism evidence="7 8">
    <name type="scientific">Mesorhizobium neociceri</name>
    <dbReference type="NCBI Taxonomy" id="1307853"/>
    <lineage>
        <taxon>Bacteria</taxon>
        <taxon>Pseudomonadati</taxon>
        <taxon>Pseudomonadota</taxon>
        <taxon>Alphaproteobacteria</taxon>
        <taxon>Hyphomicrobiales</taxon>
        <taxon>Phyllobacteriaceae</taxon>
        <taxon>Mesorhizobium</taxon>
    </lineage>
</organism>
<evidence type="ECO:0000256" key="6">
    <source>
        <dbReference type="RuleBase" id="RU365089"/>
    </source>
</evidence>
<keyword evidence="4 6" id="KW-0238">DNA-binding</keyword>
<dbReference type="EMBL" id="JACDTY010000050">
    <property type="protein sequence ID" value="MBA1145407.1"/>
    <property type="molecule type" value="Genomic_DNA"/>
</dbReference>
<dbReference type="PANTHER" id="PTHR33217:SF8">
    <property type="entry name" value="MUTATOR FAMILY TRANSPOSASE"/>
    <property type="match status" value="1"/>
</dbReference>
<sequence length="97" mass="10574">MNKLKSRGVSHILIAVVDGLKGFPEAINAVFLQTVVKTFTGSVIPWSSCLGRTASPSPALRAIYRAKDAEAGMKALEDFETSYWGSDIRRSRKAHHG</sequence>
<evidence type="ECO:0000256" key="4">
    <source>
        <dbReference type="ARBA" id="ARBA00023125"/>
    </source>
</evidence>
<gene>
    <name evidence="7" type="ORF">H0241_35225</name>
</gene>
<keyword evidence="6" id="KW-0814">Transposable element</keyword>
<keyword evidence="8" id="KW-1185">Reference proteome</keyword>
<reference evidence="7 8" key="1">
    <citation type="submission" date="2020-07" db="EMBL/GenBank/DDBJ databases">
        <title>Definition of the novel symbiovar canariense within Mesorhizobium novociceri, a new species of genus Mesorhizobium nodulating Cicer canariense in the Caldera de Taburiente National Park (La Palma, Canary Islands).</title>
        <authorList>
            <person name="Leon-Barrios M."/>
            <person name="Perez-Yepez J."/>
            <person name="Flores-Felix J.D."/>
            <person name="Ramirez-Baena M.H."/>
            <person name="Pulido-Suarez L."/>
            <person name="Igual J.M."/>
            <person name="Velazquez E."/>
            <person name="Peix A."/>
        </authorList>
    </citation>
    <scope>NUCLEOTIDE SEQUENCE [LARGE SCALE GENOMIC DNA]</scope>
    <source>
        <strain evidence="7 8">CCANP35</strain>
    </source>
</reference>
<dbReference type="GO" id="GO:0003677">
    <property type="term" value="F:DNA binding"/>
    <property type="evidence" value="ECO:0007669"/>
    <property type="project" value="UniProtKB-UniRule"/>
</dbReference>
<dbReference type="Pfam" id="PF00872">
    <property type="entry name" value="Transposase_mut"/>
    <property type="match status" value="1"/>
</dbReference>
<dbReference type="RefSeq" id="WP_181062287.1">
    <property type="nucleotide sequence ID" value="NZ_JACDTY010000050.1"/>
</dbReference>
<dbReference type="PANTHER" id="PTHR33217">
    <property type="entry name" value="TRANSPOSASE FOR INSERTION SEQUENCE ELEMENT IS1081"/>
    <property type="match status" value="1"/>
</dbReference>
<evidence type="ECO:0000313" key="8">
    <source>
        <dbReference type="Proteomes" id="UP000558284"/>
    </source>
</evidence>
<evidence type="ECO:0000313" key="7">
    <source>
        <dbReference type="EMBL" id="MBA1145407.1"/>
    </source>
</evidence>
<dbReference type="GO" id="GO:0004803">
    <property type="term" value="F:transposase activity"/>
    <property type="evidence" value="ECO:0007669"/>
    <property type="project" value="UniProtKB-UniRule"/>
</dbReference>
<comment type="caution">
    <text evidence="7">The sequence shown here is derived from an EMBL/GenBank/DDBJ whole genome shotgun (WGS) entry which is preliminary data.</text>
</comment>
<protein>
    <recommendedName>
        <fullName evidence="6">Mutator family transposase</fullName>
    </recommendedName>
</protein>